<evidence type="ECO:0000259" key="1">
    <source>
        <dbReference type="Pfam" id="PF13229"/>
    </source>
</evidence>
<keyword evidence="3" id="KW-1185">Reference proteome</keyword>
<dbReference type="InterPro" id="IPR011050">
    <property type="entry name" value="Pectin_lyase_fold/virulence"/>
</dbReference>
<accession>A0A366HNM7</accession>
<dbReference type="Proteomes" id="UP000253426">
    <property type="component" value="Unassembled WGS sequence"/>
</dbReference>
<evidence type="ECO:0000313" key="3">
    <source>
        <dbReference type="Proteomes" id="UP000253426"/>
    </source>
</evidence>
<gene>
    <name evidence="2" type="ORF">DES53_104206</name>
</gene>
<comment type="caution">
    <text evidence="2">The sequence shown here is derived from an EMBL/GenBank/DDBJ whole genome shotgun (WGS) entry which is preliminary data.</text>
</comment>
<dbReference type="Gene3D" id="2.160.20.10">
    <property type="entry name" value="Single-stranded right-handed beta-helix, Pectin lyase-like"/>
    <property type="match status" value="1"/>
</dbReference>
<evidence type="ECO:0000313" key="2">
    <source>
        <dbReference type="EMBL" id="RBP44386.1"/>
    </source>
</evidence>
<dbReference type="AlphaFoldDB" id="A0A366HNM7"/>
<dbReference type="Pfam" id="PF13229">
    <property type="entry name" value="Beta_helix"/>
    <property type="match status" value="1"/>
</dbReference>
<reference evidence="2 3" key="1">
    <citation type="submission" date="2018-06" db="EMBL/GenBank/DDBJ databases">
        <title>Genomic Encyclopedia of Type Strains, Phase IV (KMG-IV): sequencing the most valuable type-strain genomes for metagenomic binning, comparative biology and taxonomic classification.</title>
        <authorList>
            <person name="Goeker M."/>
        </authorList>
    </citation>
    <scope>NUCLEOTIDE SEQUENCE [LARGE SCALE GENOMIC DNA]</scope>
    <source>
        <strain evidence="2 3">DSM 25532</strain>
    </source>
</reference>
<proteinExistence type="predicted"/>
<dbReference type="GO" id="GO:0016829">
    <property type="term" value="F:lyase activity"/>
    <property type="evidence" value="ECO:0007669"/>
    <property type="project" value="UniProtKB-KW"/>
</dbReference>
<dbReference type="InterPro" id="IPR012334">
    <property type="entry name" value="Pectin_lyas_fold"/>
</dbReference>
<dbReference type="EMBL" id="QNRR01000004">
    <property type="protein sequence ID" value="RBP44386.1"/>
    <property type="molecule type" value="Genomic_DNA"/>
</dbReference>
<protein>
    <submittedName>
        <fullName evidence="2">Parallel beta helix pectate lyase-like protein</fullName>
    </submittedName>
</protein>
<dbReference type="SUPFAM" id="SSF51126">
    <property type="entry name" value="Pectin lyase-like"/>
    <property type="match status" value="1"/>
</dbReference>
<organism evidence="2 3">
    <name type="scientific">Roseimicrobium gellanilyticum</name>
    <dbReference type="NCBI Taxonomy" id="748857"/>
    <lineage>
        <taxon>Bacteria</taxon>
        <taxon>Pseudomonadati</taxon>
        <taxon>Verrucomicrobiota</taxon>
        <taxon>Verrucomicrobiia</taxon>
        <taxon>Verrucomicrobiales</taxon>
        <taxon>Verrucomicrobiaceae</taxon>
        <taxon>Roseimicrobium</taxon>
    </lineage>
</organism>
<dbReference type="RefSeq" id="WP_113958794.1">
    <property type="nucleotide sequence ID" value="NZ_QNRR01000004.1"/>
</dbReference>
<dbReference type="InterPro" id="IPR006626">
    <property type="entry name" value="PbH1"/>
</dbReference>
<keyword evidence="2" id="KW-0456">Lyase</keyword>
<dbReference type="SMART" id="SM00710">
    <property type="entry name" value="PbH1"/>
    <property type="match status" value="8"/>
</dbReference>
<dbReference type="OrthoDB" id="183746at2"/>
<feature type="domain" description="Right handed beta helix" evidence="1">
    <location>
        <begin position="169"/>
        <end position="322"/>
    </location>
</feature>
<dbReference type="InterPro" id="IPR039448">
    <property type="entry name" value="Beta_helix"/>
</dbReference>
<name>A0A366HNM7_9BACT</name>
<sequence length="419" mass="44632">MRHFQTCLAAALVTLAYPNITSGQAPLTAPPSAGVLPPKPGAVVVHAAKHATLQEAFDAVPDGGGVVLLPPGNFEITQPLRVKTSETRIVGAGAATCIINKNDKGEPALIIRPANLDTDKKAVLWRVQLADFRIMGQEKSGDGIVAEKVQEIYLEGMSVDHHGGNGLSLLQCFEDARVADCIFTYNKTNGINIFDCHDIVVNANHFEENQDALRCVDSFNLCMNGNNIDDHLRHGVIIENTYGSVVSGNMIEECNGTALILDRDCYGITLSANVIAHHLEGGIDLRDAHGCGVSANTFTIAHKFSVRVSKDSGRNTISANNFCNTYIGGGKDKRPAEGKTPMSIDEGTGVLLEGAEFCSITGNTFSGLSTAAIWSISPCRGLVVSSNVATDCGRKLPKDSKWIALDDAKASVVKDNVME</sequence>